<protein>
    <recommendedName>
        <fullName evidence="4">Alpha/beta hydrolase</fullName>
    </recommendedName>
</protein>
<dbReference type="SUPFAM" id="SSF53474">
    <property type="entry name" value="alpha/beta-Hydrolases"/>
    <property type="match status" value="1"/>
</dbReference>
<dbReference type="AlphaFoldDB" id="A0A6M0CKZ1"/>
<evidence type="ECO:0000313" key="2">
    <source>
        <dbReference type="EMBL" id="NER18578.1"/>
    </source>
</evidence>
<gene>
    <name evidence="2" type="ORF">GWK10_15265</name>
</gene>
<keyword evidence="3" id="KW-1185">Reference proteome</keyword>
<evidence type="ECO:0008006" key="4">
    <source>
        <dbReference type="Google" id="ProtNLM"/>
    </source>
</evidence>
<dbReference type="EMBL" id="JAABOQ010000006">
    <property type="protein sequence ID" value="NER18578.1"/>
    <property type="molecule type" value="Genomic_DNA"/>
</dbReference>
<dbReference type="Proteomes" id="UP000474296">
    <property type="component" value="Unassembled WGS sequence"/>
</dbReference>
<sequence>MRYIYVFLFFCLFSNTVKSQEFAVKKNHLTDSIAIPDSDITFAMYLPGSFDINTSSPVLFVFDPYESASLAIRNFRLVSSEFGMPIVALNHPMSQLKEENLTLFAALYKQVFSILPETNEIYYAGFSSAAALATTIGSRLGNSAGLILCGANYGVIEKMNYLRNRDMPVIGLVGDEDFTYHSMQSVHRYLTRKKVANDLILFKGGHYWPTADYLQQALQWIYVKRAIIGKYPQHEIVTPKLYQKHYDYAQSLIDSKNLYFGEKALSRTEKNYRSLFKTDSLISKLENLRRDKDFRRFKRGENGAGFGENDILNSFSTLLEEDIKNASFQNFPFWEDELVQFKSYEKGTIYFQKKLKRIKGMLFHTCAESVPLYDEEEGIDNLIFIYEFMVYIKPGYHKAYLELIQLYTKVGEVDNALSSMEVLFKNGYKDEDALKLLPGVSTLKSQPEFWEILDTYPLPEDKKDQ</sequence>
<organism evidence="2 3">
    <name type="scientific">Spongiivirga citrea</name>
    <dbReference type="NCBI Taxonomy" id="1481457"/>
    <lineage>
        <taxon>Bacteria</taxon>
        <taxon>Pseudomonadati</taxon>
        <taxon>Bacteroidota</taxon>
        <taxon>Flavobacteriia</taxon>
        <taxon>Flavobacteriales</taxon>
        <taxon>Flavobacteriaceae</taxon>
        <taxon>Spongiivirga</taxon>
    </lineage>
</organism>
<dbReference type="RefSeq" id="WP_164033259.1">
    <property type="nucleotide sequence ID" value="NZ_JAABOQ010000006.1"/>
</dbReference>
<comment type="caution">
    <text evidence="2">The sequence shown here is derived from an EMBL/GenBank/DDBJ whole genome shotgun (WGS) entry which is preliminary data.</text>
</comment>
<feature type="signal peptide" evidence="1">
    <location>
        <begin position="1"/>
        <end position="19"/>
    </location>
</feature>
<proteinExistence type="predicted"/>
<name>A0A6M0CKZ1_9FLAO</name>
<accession>A0A6M0CKZ1</accession>
<keyword evidence="1" id="KW-0732">Signal</keyword>
<evidence type="ECO:0000256" key="1">
    <source>
        <dbReference type="SAM" id="SignalP"/>
    </source>
</evidence>
<dbReference type="InterPro" id="IPR029058">
    <property type="entry name" value="AB_hydrolase_fold"/>
</dbReference>
<reference evidence="2 3" key="1">
    <citation type="submission" date="2020-01" db="EMBL/GenBank/DDBJ databases">
        <title>Spongiivirga citrea KCTC 32990T.</title>
        <authorList>
            <person name="Wang G."/>
        </authorList>
    </citation>
    <scope>NUCLEOTIDE SEQUENCE [LARGE SCALE GENOMIC DNA]</scope>
    <source>
        <strain evidence="2 3">KCTC 32990</strain>
    </source>
</reference>
<dbReference type="Gene3D" id="3.40.50.1820">
    <property type="entry name" value="alpha/beta hydrolase"/>
    <property type="match status" value="1"/>
</dbReference>
<evidence type="ECO:0000313" key="3">
    <source>
        <dbReference type="Proteomes" id="UP000474296"/>
    </source>
</evidence>
<feature type="chain" id="PRO_5026755575" description="Alpha/beta hydrolase" evidence="1">
    <location>
        <begin position="20"/>
        <end position="465"/>
    </location>
</feature>